<dbReference type="PROSITE" id="PS51456">
    <property type="entry name" value="MYOSIN_MOTOR"/>
    <property type="match status" value="1"/>
</dbReference>
<proteinExistence type="inferred from homology"/>
<dbReference type="OrthoDB" id="6425411at2759"/>
<evidence type="ECO:0000256" key="5">
    <source>
        <dbReference type="ARBA" id="ARBA00023203"/>
    </source>
</evidence>
<sequence>MCFCVSLQTYIGNVVVSVNPYKKLALYTTEVIHAYQQYSMYELPPHIYAAADASFRSMKDRNLDQSVIITGESGAGKTEACKCVMQYLAMVSGFASDMDCIKEQLLQSNFILEAFGNAKTHRNDNSSRFGKYMEIEFDFKGCPIGGSVTNSNDPFKAGGYEELS</sequence>
<dbReference type="Gene3D" id="3.40.850.10">
    <property type="entry name" value="Kinesin motor domain"/>
    <property type="match status" value="1"/>
</dbReference>
<keyword evidence="9" id="KW-1185">Reference proteome</keyword>
<evidence type="ECO:0000256" key="3">
    <source>
        <dbReference type="ARBA" id="ARBA00023123"/>
    </source>
</evidence>
<feature type="domain" description="Myosin motor" evidence="7">
    <location>
        <begin position="1"/>
        <end position="164"/>
    </location>
</feature>
<dbReference type="GO" id="GO:0005524">
    <property type="term" value="F:ATP binding"/>
    <property type="evidence" value="ECO:0007669"/>
    <property type="project" value="UniProtKB-UniRule"/>
</dbReference>
<dbReference type="GO" id="GO:0000146">
    <property type="term" value="F:microfilament motor activity"/>
    <property type="evidence" value="ECO:0007669"/>
    <property type="project" value="TreeGrafter"/>
</dbReference>
<dbReference type="Proteomes" id="UP000887013">
    <property type="component" value="Unassembled WGS sequence"/>
</dbReference>
<gene>
    <name evidence="8" type="primary">Myo1a</name>
    <name evidence="8" type="ORF">NPIL_435641</name>
</gene>
<feature type="binding site" evidence="6">
    <location>
        <begin position="71"/>
        <end position="78"/>
    </location>
    <ligand>
        <name>ATP</name>
        <dbReference type="ChEBI" id="CHEBI:30616"/>
    </ligand>
</feature>
<dbReference type="PANTHER" id="PTHR13140">
    <property type="entry name" value="MYOSIN"/>
    <property type="match status" value="1"/>
</dbReference>
<comment type="caution">
    <text evidence="8">The sequence shown here is derived from an EMBL/GenBank/DDBJ whole genome shotgun (WGS) entry which is preliminary data.</text>
</comment>
<dbReference type="GO" id="GO:0016459">
    <property type="term" value="C:myosin complex"/>
    <property type="evidence" value="ECO:0007669"/>
    <property type="project" value="UniProtKB-KW"/>
</dbReference>
<dbReference type="GO" id="GO:0005737">
    <property type="term" value="C:cytoplasm"/>
    <property type="evidence" value="ECO:0007669"/>
    <property type="project" value="TreeGrafter"/>
</dbReference>
<dbReference type="GO" id="GO:0051015">
    <property type="term" value="F:actin filament binding"/>
    <property type="evidence" value="ECO:0007669"/>
    <property type="project" value="TreeGrafter"/>
</dbReference>
<dbReference type="AlphaFoldDB" id="A0A8X6PZC1"/>
<name>A0A8X6PZC1_NEPPI</name>
<dbReference type="EMBL" id="BMAW01024627">
    <property type="protein sequence ID" value="GFT88678.1"/>
    <property type="molecule type" value="Genomic_DNA"/>
</dbReference>
<evidence type="ECO:0000256" key="2">
    <source>
        <dbReference type="ARBA" id="ARBA00022840"/>
    </source>
</evidence>
<dbReference type="SUPFAM" id="SSF52540">
    <property type="entry name" value="P-loop containing nucleoside triphosphate hydrolases"/>
    <property type="match status" value="1"/>
</dbReference>
<keyword evidence="3 6" id="KW-0518">Myosin</keyword>
<accession>A0A8X6PZC1</accession>
<dbReference type="PRINTS" id="PR00193">
    <property type="entry name" value="MYOSINHEAVY"/>
</dbReference>
<evidence type="ECO:0000313" key="9">
    <source>
        <dbReference type="Proteomes" id="UP000887013"/>
    </source>
</evidence>
<keyword evidence="1 6" id="KW-0547">Nucleotide-binding</keyword>
<dbReference type="GO" id="GO:0030048">
    <property type="term" value="P:actin filament-based movement"/>
    <property type="evidence" value="ECO:0007669"/>
    <property type="project" value="TreeGrafter"/>
</dbReference>
<comment type="caution">
    <text evidence="6">Lacks conserved residue(s) required for the propagation of feature annotation.</text>
</comment>
<evidence type="ECO:0000256" key="1">
    <source>
        <dbReference type="ARBA" id="ARBA00022741"/>
    </source>
</evidence>
<dbReference type="GO" id="GO:0007015">
    <property type="term" value="P:actin filament organization"/>
    <property type="evidence" value="ECO:0007669"/>
    <property type="project" value="TreeGrafter"/>
</dbReference>
<protein>
    <submittedName>
        <fullName evidence="8">Unconventional myosin-Ia</fullName>
    </submittedName>
</protein>
<dbReference type="InterPro" id="IPR001609">
    <property type="entry name" value="Myosin_head_motor_dom-like"/>
</dbReference>
<dbReference type="PANTHER" id="PTHR13140:SF802">
    <property type="entry name" value="UNCONVENTIONAL MYOSIN-IB ISOFORM X1"/>
    <property type="match status" value="1"/>
</dbReference>
<dbReference type="InterPro" id="IPR027417">
    <property type="entry name" value="P-loop_NTPase"/>
</dbReference>
<keyword evidence="5 6" id="KW-0009">Actin-binding</keyword>
<dbReference type="Pfam" id="PF00063">
    <property type="entry name" value="Myosin_head"/>
    <property type="match status" value="1"/>
</dbReference>
<evidence type="ECO:0000313" key="8">
    <source>
        <dbReference type="EMBL" id="GFT88678.1"/>
    </source>
</evidence>
<organism evidence="8 9">
    <name type="scientific">Nephila pilipes</name>
    <name type="common">Giant wood spider</name>
    <name type="synonym">Nephila maculata</name>
    <dbReference type="NCBI Taxonomy" id="299642"/>
    <lineage>
        <taxon>Eukaryota</taxon>
        <taxon>Metazoa</taxon>
        <taxon>Ecdysozoa</taxon>
        <taxon>Arthropoda</taxon>
        <taxon>Chelicerata</taxon>
        <taxon>Arachnida</taxon>
        <taxon>Araneae</taxon>
        <taxon>Araneomorphae</taxon>
        <taxon>Entelegynae</taxon>
        <taxon>Araneoidea</taxon>
        <taxon>Nephilidae</taxon>
        <taxon>Nephila</taxon>
    </lineage>
</organism>
<dbReference type="GO" id="GO:0005886">
    <property type="term" value="C:plasma membrane"/>
    <property type="evidence" value="ECO:0007669"/>
    <property type="project" value="TreeGrafter"/>
</dbReference>
<keyword evidence="2 6" id="KW-0067">ATP-binding</keyword>
<reference evidence="8" key="1">
    <citation type="submission" date="2020-08" db="EMBL/GenBank/DDBJ databases">
        <title>Multicomponent nature underlies the extraordinary mechanical properties of spider dragline silk.</title>
        <authorList>
            <person name="Kono N."/>
            <person name="Nakamura H."/>
            <person name="Mori M."/>
            <person name="Yoshida Y."/>
            <person name="Ohtoshi R."/>
            <person name="Malay A.D."/>
            <person name="Moran D.A.P."/>
            <person name="Tomita M."/>
            <person name="Numata K."/>
            <person name="Arakawa K."/>
        </authorList>
    </citation>
    <scope>NUCLEOTIDE SEQUENCE</scope>
</reference>
<keyword evidence="4 6" id="KW-0505">Motor protein</keyword>
<evidence type="ECO:0000259" key="7">
    <source>
        <dbReference type="PROSITE" id="PS51456"/>
    </source>
</evidence>
<dbReference type="GO" id="GO:0006897">
    <property type="term" value="P:endocytosis"/>
    <property type="evidence" value="ECO:0007669"/>
    <property type="project" value="TreeGrafter"/>
</dbReference>
<dbReference type="SMART" id="SM00242">
    <property type="entry name" value="MYSc"/>
    <property type="match status" value="1"/>
</dbReference>
<dbReference type="GO" id="GO:0005902">
    <property type="term" value="C:microvillus"/>
    <property type="evidence" value="ECO:0007669"/>
    <property type="project" value="TreeGrafter"/>
</dbReference>
<evidence type="ECO:0000256" key="6">
    <source>
        <dbReference type="PROSITE-ProRule" id="PRU00782"/>
    </source>
</evidence>
<comment type="similarity">
    <text evidence="6">Belongs to the TRAFAC class myosin-kinesin ATPase superfamily. Myosin family.</text>
</comment>
<evidence type="ECO:0000256" key="4">
    <source>
        <dbReference type="ARBA" id="ARBA00023175"/>
    </source>
</evidence>
<dbReference type="InterPro" id="IPR036961">
    <property type="entry name" value="Kinesin_motor_dom_sf"/>
</dbReference>